<sequence length="211" mass="23080">MGASQSQQPLYNKISHILPPTHSRERDLNGIWRDVKPFRNEQDRVQFIPNYNNKNGSSSSNTTTTYLATHDFNLLYSRRLRPKPSNNDDDDDDDDGEGEEEEEEEFITTLISINPSSGILEAKIEPSASRGGGRRKGGQTHEEAFAAFKKYVEVILGEVLKSVPDAVAAAAATNASSSPSEIAIEQQQPPPAYEVGRNALFVEGGGGVGKF</sequence>
<proteinExistence type="predicted"/>
<evidence type="ECO:0000313" key="3">
    <source>
        <dbReference type="Proteomes" id="UP000016931"/>
    </source>
</evidence>
<gene>
    <name evidence="2" type="ORF">SEPMUDRAFT_114285</name>
</gene>
<name>M3CMY0_SPHMS</name>
<dbReference type="HOGENOM" id="CLU_1305539_0_0_1"/>
<evidence type="ECO:0000313" key="2">
    <source>
        <dbReference type="EMBL" id="EMF15163.1"/>
    </source>
</evidence>
<feature type="region of interest" description="Disordered" evidence="1">
    <location>
        <begin position="78"/>
        <end position="110"/>
    </location>
</feature>
<feature type="compositionally biased region" description="Low complexity" evidence="1">
    <location>
        <begin position="171"/>
        <end position="180"/>
    </location>
</feature>
<dbReference type="RefSeq" id="XP_016763284.1">
    <property type="nucleotide sequence ID" value="XM_016901085.1"/>
</dbReference>
<reference evidence="2 3" key="1">
    <citation type="journal article" date="2012" name="PLoS Pathog.">
        <title>Diverse lifestyles and strategies of plant pathogenesis encoded in the genomes of eighteen Dothideomycetes fungi.</title>
        <authorList>
            <person name="Ohm R.A."/>
            <person name="Feau N."/>
            <person name="Henrissat B."/>
            <person name="Schoch C.L."/>
            <person name="Horwitz B.A."/>
            <person name="Barry K.W."/>
            <person name="Condon B.J."/>
            <person name="Copeland A.C."/>
            <person name="Dhillon B."/>
            <person name="Glaser F."/>
            <person name="Hesse C.N."/>
            <person name="Kosti I."/>
            <person name="LaButti K."/>
            <person name="Lindquist E.A."/>
            <person name="Lucas S."/>
            <person name="Salamov A.A."/>
            <person name="Bradshaw R.E."/>
            <person name="Ciuffetti L."/>
            <person name="Hamelin R.C."/>
            <person name="Kema G.H.J."/>
            <person name="Lawrence C."/>
            <person name="Scott J.A."/>
            <person name="Spatafora J.W."/>
            <person name="Turgeon B.G."/>
            <person name="de Wit P.J.G.M."/>
            <person name="Zhong S."/>
            <person name="Goodwin S.B."/>
            <person name="Grigoriev I.V."/>
        </authorList>
    </citation>
    <scope>NUCLEOTIDE SEQUENCE [LARGE SCALE GENOMIC DNA]</scope>
    <source>
        <strain evidence="2 3">SO2202</strain>
    </source>
</reference>
<accession>M3CMY0</accession>
<dbReference type="AlphaFoldDB" id="M3CMY0"/>
<dbReference type="EMBL" id="KB456261">
    <property type="protein sequence ID" value="EMF15163.1"/>
    <property type="molecule type" value="Genomic_DNA"/>
</dbReference>
<protein>
    <submittedName>
        <fullName evidence="2">Uncharacterized protein</fullName>
    </submittedName>
</protein>
<feature type="region of interest" description="Disordered" evidence="1">
    <location>
        <begin position="171"/>
        <end position="190"/>
    </location>
</feature>
<dbReference type="GeneID" id="27898222"/>
<keyword evidence="3" id="KW-1185">Reference proteome</keyword>
<evidence type="ECO:0000256" key="1">
    <source>
        <dbReference type="SAM" id="MobiDB-lite"/>
    </source>
</evidence>
<organism evidence="2 3">
    <name type="scientific">Sphaerulina musiva (strain SO2202)</name>
    <name type="common">Poplar stem canker fungus</name>
    <name type="synonym">Septoria musiva</name>
    <dbReference type="NCBI Taxonomy" id="692275"/>
    <lineage>
        <taxon>Eukaryota</taxon>
        <taxon>Fungi</taxon>
        <taxon>Dikarya</taxon>
        <taxon>Ascomycota</taxon>
        <taxon>Pezizomycotina</taxon>
        <taxon>Dothideomycetes</taxon>
        <taxon>Dothideomycetidae</taxon>
        <taxon>Mycosphaerellales</taxon>
        <taxon>Mycosphaerellaceae</taxon>
        <taxon>Sphaerulina</taxon>
    </lineage>
</organism>
<feature type="compositionally biased region" description="Acidic residues" evidence="1">
    <location>
        <begin position="87"/>
        <end position="106"/>
    </location>
</feature>
<dbReference type="Proteomes" id="UP000016931">
    <property type="component" value="Unassembled WGS sequence"/>
</dbReference>